<evidence type="ECO:0000313" key="1">
    <source>
        <dbReference type="EMBL" id="WEG72527.1"/>
    </source>
</evidence>
<dbReference type="PANTHER" id="PTHR43235">
    <property type="entry name" value="GLUTAMINE AMIDOTRANSFERASE PB2B2.05-RELATED"/>
    <property type="match status" value="1"/>
</dbReference>
<dbReference type="InterPro" id="IPR029062">
    <property type="entry name" value="Class_I_gatase-like"/>
</dbReference>
<protein>
    <submittedName>
        <fullName evidence="1">Gamma-glutamyl-gamma-aminobutyrate hydrolase family protein</fullName>
    </submittedName>
</protein>
<dbReference type="InterPro" id="IPR011697">
    <property type="entry name" value="Peptidase_C26"/>
</dbReference>
<dbReference type="CDD" id="cd01745">
    <property type="entry name" value="GATase1_2"/>
    <property type="match status" value="1"/>
</dbReference>
<proteinExistence type="predicted"/>
<dbReference type="KEGG" id="vie:OL234_05940"/>
<dbReference type="Proteomes" id="UP001179647">
    <property type="component" value="Chromosome"/>
</dbReference>
<dbReference type="Pfam" id="PF07722">
    <property type="entry name" value="Peptidase_C26"/>
    <property type="match status" value="1"/>
</dbReference>
<organism evidence="1 2">
    <name type="scientific">Vagococcus intermedius</name>
    <dbReference type="NCBI Taxonomy" id="2991418"/>
    <lineage>
        <taxon>Bacteria</taxon>
        <taxon>Bacillati</taxon>
        <taxon>Bacillota</taxon>
        <taxon>Bacilli</taxon>
        <taxon>Lactobacillales</taxon>
        <taxon>Enterococcaceae</taxon>
        <taxon>Vagococcus</taxon>
    </lineage>
</organism>
<dbReference type="PROSITE" id="PS51273">
    <property type="entry name" value="GATASE_TYPE_1"/>
    <property type="match status" value="1"/>
</dbReference>
<keyword evidence="2" id="KW-1185">Reference proteome</keyword>
<accession>A0AAF0I8G9</accession>
<keyword evidence="1" id="KW-0378">Hydrolase</keyword>
<gene>
    <name evidence="1" type="ORF">OL234_05940</name>
</gene>
<sequence length="253" mass="27995">MLEIKPIIGISGSLIIDEGGMFPGYKRSYVNNDYIASVISAGGVPLMLPFNEDVAVTKAQVAMLDGLILSGGHDVSPLNYGEEVSQDTGDIFPERDQFELLLIAEAEKNELGILGICRGCQLLNVYHGGDLYQDLSNIPSSTTILKHNQGHRSDLATQTLEILPESKLFNSLKQPQIKINSFHHQVIKNVGTPFQVTAKTADGVIECIENSTYFWEVGVQWHPEMMQATSPNMRTLFKSFIQSVREKKQQEVG</sequence>
<dbReference type="Gene3D" id="3.40.50.880">
    <property type="match status" value="1"/>
</dbReference>
<dbReference type="GO" id="GO:0006598">
    <property type="term" value="P:polyamine catabolic process"/>
    <property type="evidence" value="ECO:0007669"/>
    <property type="project" value="TreeGrafter"/>
</dbReference>
<dbReference type="FunFam" id="3.40.50.880:FF:000030">
    <property type="entry name" value="Gamma-glutamyl-gamma-aminobutyrate hydrolase PuuD"/>
    <property type="match status" value="1"/>
</dbReference>
<dbReference type="AlphaFoldDB" id="A0AAF0I8G9"/>
<dbReference type="PANTHER" id="PTHR43235:SF1">
    <property type="entry name" value="GLUTAMINE AMIDOTRANSFERASE PB2B2.05-RELATED"/>
    <property type="match status" value="1"/>
</dbReference>
<reference evidence="1" key="1">
    <citation type="submission" date="2022-10" db="EMBL/GenBank/DDBJ databases">
        <title>Vagococcus sp. isolated from poultry meat.</title>
        <authorList>
            <person name="Johansson P."/>
            <person name="Bjorkroth J."/>
        </authorList>
    </citation>
    <scope>NUCLEOTIDE SEQUENCE</scope>
    <source>
        <strain evidence="1">STAA11</strain>
    </source>
</reference>
<dbReference type="SUPFAM" id="SSF52317">
    <property type="entry name" value="Class I glutamine amidotransferase-like"/>
    <property type="match status" value="1"/>
</dbReference>
<dbReference type="EMBL" id="CP110232">
    <property type="protein sequence ID" value="WEG72527.1"/>
    <property type="molecule type" value="Genomic_DNA"/>
</dbReference>
<name>A0AAF0I8G9_9ENTE</name>
<dbReference type="InterPro" id="IPR044668">
    <property type="entry name" value="PuuD-like"/>
</dbReference>
<dbReference type="GO" id="GO:0005829">
    <property type="term" value="C:cytosol"/>
    <property type="evidence" value="ECO:0007669"/>
    <property type="project" value="TreeGrafter"/>
</dbReference>
<evidence type="ECO:0000313" key="2">
    <source>
        <dbReference type="Proteomes" id="UP001179647"/>
    </source>
</evidence>
<dbReference type="GO" id="GO:0033969">
    <property type="term" value="F:gamma-glutamyl-gamma-aminobutyrate hydrolase activity"/>
    <property type="evidence" value="ECO:0007669"/>
    <property type="project" value="TreeGrafter"/>
</dbReference>